<accession>A0A9D1IQJ3</accession>
<protein>
    <submittedName>
        <fullName evidence="1">Uncharacterized protein</fullName>
    </submittedName>
</protein>
<gene>
    <name evidence="1" type="ORF">IAB68_03405</name>
</gene>
<reference evidence="1" key="1">
    <citation type="submission" date="2020-10" db="EMBL/GenBank/DDBJ databases">
        <authorList>
            <person name="Gilroy R."/>
        </authorList>
    </citation>
    <scope>NUCLEOTIDE SEQUENCE</scope>
    <source>
        <strain evidence="1">CHK193-30670</strain>
    </source>
</reference>
<comment type="caution">
    <text evidence="1">The sequence shown here is derived from an EMBL/GenBank/DDBJ whole genome shotgun (WGS) entry which is preliminary data.</text>
</comment>
<sequence>MLKISEKLSDLSSLGLDDKIVEKLKQNGILSTKELCKTSKKTLKKLNFSVKDVNYIEVKLQLLGLDLSRK</sequence>
<dbReference type="SUPFAM" id="SSF47789">
    <property type="entry name" value="C-terminal domain of RNA polymerase alpha subunit"/>
    <property type="match status" value="1"/>
</dbReference>
<organism evidence="1 2">
    <name type="scientific">Candidatus Aphodocola excrementigallinarum</name>
    <dbReference type="NCBI Taxonomy" id="2840670"/>
    <lineage>
        <taxon>Bacteria</taxon>
        <taxon>Bacillati</taxon>
        <taxon>Bacillota</taxon>
        <taxon>Bacilli</taxon>
        <taxon>Candidatus Aphodocola</taxon>
    </lineage>
</organism>
<dbReference type="EMBL" id="DVMT01000033">
    <property type="protein sequence ID" value="HIU40324.1"/>
    <property type="molecule type" value="Genomic_DNA"/>
</dbReference>
<dbReference type="Proteomes" id="UP000824074">
    <property type="component" value="Unassembled WGS sequence"/>
</dbReference>
<name>A0A9D1IQJ3_9FIRM</name>
<evidence type="ECO:0000313" key="2">
    <source>
        <dbReference type="Proteomes" id="UP000824074"/>
    </source>
</evidence>
<dbReference type="AlphaFoldDB" id="A0A9D1IQJ3"/>
<reference evidence="1" key="2">
    <citation type="journal article" date="2021" name="PeerJ">
        <title>Extensive microbial diversity within the chicken gut microbiome revealed by metagenomics and culture.</title>
        <authorList>
            <person name="Gilroy R."/>
            <person name="Ravi A."/>
            <person name="Getino M."/>
            <person name="Pursley I."/>
            <person name="Horton D.L."/>
            <person name="Alikhan N.F."/>
            <person name="Baker D."/>
            <person name="Gharbi K."/>
            <person name="Hall N."/>
            <person name="Watson M."/>
            <person name="Adriaenssens E.M."/>
            <person name="Foster-Nyarko E."/>
            <person name="Jarju S."/>
            <person name="Secka A."/>
            <person name="Antonio M."/>
            <person name="Oren A."/>
            <person name="Chaudhuri R.R."/>
            <person name="La Ragione R."/>
            <person name="Hildebrand F."/>
            <person name="Pallen M.J."/>
        </authorList>
    </citation>
    <scope>NUCLEOTIDE SEQUENCE</scope>
    <source>
        <strain evidence="1">CHK193-30670</strain>
    </source>
</reference>
<proteinExistence type="predicted"/>
<evidence type="ECO:0000313" key="1">
    <source>
        <dbReference type="EMBL" id="HIU40324.1"/>
    </source>
</evidence>